<feature type="domain" description="Amino acid permease/ SLC12A" evidence="6">
    <location>
        <begin position="113"/>
        <end position="549"/>
    </location>
</feature>
<evidence type="ECO:0000313" key="8">
    <source>
        <dbReference type="Proteomes" id="UP001147747"/>
    </source>
</evidence>
<feature type="domain" description="Amino acid permease/ SLC12A" evidence="6">
    <location>
        <begin position="45"/>
        <end position="93"/>
    </location>
</feature>
<comment type="caution">
    <text evidence="7">The sequence shown here is derived from an EMBL/GenBank/DDBJ whole genome shotgun (WGS) entry which is preliminary data.</text>
</comment>
<dbReference type="Gene3D" id="1.20.1740.10">
    <property type="entry name" value="Amino acid/polyamine transporter I"/>
    <property type="match status" value="1"/>
</dbReference>
<dbReference type="GeneID" id="81374868"/>
<dbReference type="OrthoDB" id="10062876at2759"/>
<feature type="transmembrane region" description="Helical" evidence="5">
    <location>
        <begin position="295"/>
        <end position="316"/>
    </location>
</feature>
<dbReference type="AlphaFoldDB" id="A0A9W9VT48"/>
<evidence type="ECO:0000256" key="1">
    <source>
        <dbReference type="ARBA" id="ARBA00004141"/>
    </source>
</evidence>
<dbReference type="InterPro" id="IPR050524">
    <property type="entry name" value="APC_YAT"/>
</dbReference>
<organism evidence="7 8">
    <name type="scientific">Penicillium cosmopolitanum</name>
    <dbReference type="NCBI Taxonomy" id="1131564"/>
    <lineage>
        <taxon>Eukaryota</taxon>
        <taxon>Fungi</taxon>
        <taxon>Dikarya</taxon>
        <taxon>Ascomycota</taxon>
        <taxon>Pezizomycotina</taxon>
        <taxon>Eurotiomycetes</taxon>
        <taxon>Eurotiomycetidae</taxon>
        <taxon>Eurotiales</taxon>
        <taxon>Aspergillaceae</taxon>
        <taxon>Penicillium</taxon>
    </lineage>
</organism>
<feature type="transmembrane region" description="Helical" evidence="5">
    <location>
        <begin position="200"/>
        <end position="219"/>
    </location>
</feature>
<feature type="transmembrane region" description="Helical" evidence="5">
    <location>
        <begin position="419"/>
        <end position="436"/>
    </location>
</feature>
<evidence type="ECO:0000259" key="6">
    <source>
        <dbReference type="Pfam" id="PF00324"/>
    </source>
</evidence>
<proteinExistence type="predicted"/>
<keyword evidence="4 5" id="KW-0472">Membrane</keyword>
<name>A0A9W9VT48_9EURO</name>
<feature type="transmembrane region" description="Helical" evidence="5">
    <location>
        <begin position="145"/>
        <end position="166"/>
    </location>
</feature>
<evidence type="ECO:0000256" key="2">
    <source>
        <dbReference type="ARBA" id="ARBA00022692"/>
    </source>
</evidence>
<feature type="transmembrane region" description="Helical" evidence="5">
    <location>
        <begin position="173"/>
        <end position="194"/>
    </location>
</feature>
<keyword evidence="8" id="KW-1185">Reference proteome</keyword>
<dbReference type="Pfam" id="PF00324">
    <property type="entry name" value="AA_permease"/>
    <property type="match status" value="2"/>
</dbReference>
<reference evidence="7" key="2">
    <citation type="journal article" date="2023" name="IMA Fungus">
        <title>Comparative genomic study of the Penicillium genus elucidates a diverse pangenome and 15 lateral gene transfer events.</title>
        <authorList>
            <person name="Petersen C."/>
            <person name="Sorensen T."/>
            <person name="Nielsen M.R."/>
            <person name="Sondergaard T.E."/>
            <person name="Sorensen J.L."/>
            <person name="Fitzpatrick D.A."/>
            <person name="Frisvad J.C."/>
            <person name="Nielsen K.L."/>
        </authorList>
    </citation>
    <scope>NUCLEOTIDE SEQUENCE</scope>
    <source>
        <strain evidence="7">IBT 29677</strain>
    </source>
</reference>
<feature type="transmembrane region" description="Helical" evidence="5">
    <location>
        <begin position="522"/>
        <end position="542"/>
    </location>
</feature>
<accession>A0A9W9VT48</accession>
<keyword evidence="2 5" id="KW-0812">Transmembrane</keyword>
<dbReference type="Proteomes" id="UP001147747">
    <property type="component" value="Unassembled WGS sequence"/>
</dbReference>
<evidence type="ECO:0000256" key="4">
    <source>
        <dbReference type="ARBA" id="ARBA00023136"/>
    </source>
</evidence>
<evidence type="ECO:0000313" key="7">
    <source>
        <dbReference type="EMBL" id="KAJ5388710.1"/>
    </source>
</evidence>
<dbReference type="EMBL" id="JAPZBU010000009">
    <property type="protein sequence ID" value="KAJ5388710.1"/>
    <property type="molecule type" value="Genomic_DNA"/>
</dbReference>
<gene>
    <name evidence="7" type="ORF">N7509_011251</name>
</gene>
<dbReference type="PIRSF" id="PIRSF006060">
    <property type="entry name" value="AA_transporter"/>
    <property type="match status" value="1"/>
</dbReference>
<dbReference type="GO" id="GO:0016020">
    <property type="term" value="C:membrane"/>
    <property type="evidence" value="ECO:0007669"/>
    <property type="project" value="UniProtKB-SubCell"/>
</dbReference>
<evidence type="ECO:0000256" key="5">
    <source>
        <dbReference type="SAM" id="Phobius"/>
    </source>
</evidence>
<feature type="transmembrane region" description="Helical" evidence="5">
    <location>
        <begin position="448"/>
        <end position="469"/>
    </location>
</feature>
<protein>
    <submittedName>
        <fullName evidence="7">General amino acid permease (Agp2)</fullName>
    </submittedName>
</protein>
<dbReference type="PANTHER" id="PTHR43341:SF6">
    <property type="entry name" value="AMINO ACID TRANSPORTER (EUROFUNG)"/>
    <property type="match status" value="1"/>
</dbReference>
<dbReference type="InterPro" id="IPR004841">
    <property type="entry name" value="AA-permease/SLC12A_dom"/>
</dbReference>
<comment type="subcellular location">
    <subcellularLocation>
        <location evidence="1">Membrane</location>
        <topology evidence="1">Multi-pass membrane protein</topology>
    </subcellularLocation>
</comment>
<feature type="transmembrane region" description="Helical" evidence="5">
    <location>
        <begin position="72"/>
        <end position="92"/>
    </location>
</feature>
<keyword evidence="3 5" id="KW-1133">Transmembrane helix</keyword>
<evidence type="ECO:0000256" key="3">
    <source>
        <dbReference type="ARBA" id="ARBA00022989"/>
    </source>
</evidence>
<dbReference type="PANTHER" id="PTHR43341">
    <property type="entry name" value="AMINO ACID PERMEASE"/>
    <property type="match status" value="1"/>
</dbReference>
<dbReference type="RefSeq" id="XP_056486508.1">
    <property type="nucleotide sequence ID" value="XM_056635888.1"/>
</dbReference>
<dbReference type="GO" id="GO:0015171">
    <property type="term" value="F:amino acid transmembrane transporter activity"/>
    <property type="evidence" value="ECO:0007669"/>
    <property type="project" value="TreeGrafter"/>
</dbReference>
<reference evidence="7" key="1">
    <citation type="submission" date="2022-12" db="EMBL/GenBank/DDBJ databases">
        <authorList>
            <person name="Petersen C."/>
        </authorList>
    </citation>
    <scope>NUCLEOTIDE SEQUENCE</scope>
    <source>
        <strain evidence="7">IBT 29677</strain>
    </source>
</reference>
<sequence length="591" mass="65216">MESAGAPEHGGSGIDTKNDDETALPGELISAGSQHLHRSLDGKSIQLLALGGAIGTSLFVQMGASLAKGGPAGLFLGFVAYGTIVLSVNQCFGRHQINPVITDYLLYTDSDSAEMVTYLPIASPFVRLSGFWVDDALSFAMGWNYFFLMAFAIPYEITAIDVLLGYWTDKIPIGAVVAVCLVIYAVLNGLAVHYFGITEFYLSIFKVFLMLGLMMYTFITMVGGNPDHDAYGFRYWNNPGSFVEHLAPGNTGRFLGVLSCMIQGSFTMVGPEFISMAAAEAENPRKLMKRAYDSFVWRLMFFFLGGALCVGIVIPYDDELLSQYISGSKSGSGTGAAFVYFPTIRRPRYCTNHDFSSPYVISMVEFGIKGVPDLVNALIMTSVLSAGNNVVFSAARTLHGMAVDGKAPSIFAKCNKFGIPYYAVIAALSFCLLSLLQLSKSSSTVLDWLVGICTASYLLNYFGTVLTYLHFHEALKKQGVDRNTLPYRGRFQPYAAWYALFGTFIMTLILGYNVFIHGQWDITTFFTNYTMVGFFPVAYVFWKVVKRTKYVKPGTADLNLGTVKEEIDLYEALYEPPRRGKIGTYFNKFFE</sequence>
<feature type="transmembrane region" description="Helical" evidence="5">
    <location>
        <begin position="495"/>
        <end position="516"/>
    </location>
</feature>
<feature type="transmembrane region" description="Helical" evidence="5">
    <location>
        <begin position="374"/>
        <end position="398"/>
    </location>
</feature>